<feature type="domain" description="Conserved hypothetical protein CHP02679 N terminus" evidence="3">
    <location>
        <begin position="41"/>
        <end position="257"/>
    </location>
</feature>
<proteinExistence type="predicted"/>
<dbReference type="EMBL" id="JBEPFB010000031">
    <property type="protein sequence ID" value="MER7379259.1"/>
    <property type="molecule type" value="Genomic_DNA"/>
</dbReference>
<accession>A0ABV1Y5X4</accession>
<comment type="caution">
    <text evidence="4">The sequence shown here is derived from an EMBL/GenBank/DDBJ whole genome shotgun (WGS) entry which is preliminary data.</text>
</comment>
<sequence>MTTPRETLPEPLRSYLAHPSLRPVWAAARARLERNRLTPQGSMQISLDEEAAHRLAGLLGTPLDTGTQRLPLKRLDTALRTSAAECGLLTAVADLTGGPLHDRAATREQHQEAWAGVWQRLDTVLAQAGLAHAPWISSWIDGLRASRLLSRSTPPAAASALSLAVATLQLLPRLTSPQHAPSDAPGRELAELAALATHDAHGLDDGTLPGTLVLRAIAAAHDLPAPVTSLQRRQLWEQVDITTDLLSSTVLTWHLQPQGDSSWPDLMRQRTSLGLASHLTLQELRSPAVTHCRLARPGQIVYACENPQVLQAAVRHGTTSPLICTSGNPSHAAWALFERLHADGADIRYHGDFDWPGIAIATRIFDAGARPWRMKATDYRTALTRADSAACLPLQGSALPTPWDPPLSSTMDDAGIALHEEGQLRELLADLATSSEPAVSRAVSRQGGLGSRRGLPDRGADGCE</sequence>
<keyword evidence="5" id="KW-1185">Reference proteome</keyword>
<dbReference type="InterPro" id="IPR013495">
    <property type="entry name" value="CHP02679"/>
</dbReference>
<organism evidence="4 5">
    <name type="scientific">Streptomyces lanatus</name>
    <dbReference type="NCBI Taxonomy" id="66900"/>
    <lineage>
        <taxon>Bacteria</taxon>
        <taxon>Bacillati</taxon>
        <taxon>Actinomycetota</taxon>
        <taxon>Actinomycetes</taxon>
        <taxon>Kitasatosporales</taxon>
        <taxon>Streptomycetaceae</taxon>
        <taxon>Streptomyces</taxon>
    </lineage>
</organism>
<evidence type="ECO:0000259" key="3">
    <source>
        <dbReference type="Pfam" id="PF11796"/>
    </source>
</evidence>
<evidence type="ECO:0000313" key="5">
    <source>
        <dbReference type="Proteomes" id="UP001486207"/>
    </source>
</evidence>
<evidence type="ECO:0000259" key="2">
    <source>
        <dbReference type="Pfam" id="PF09664"/>
    </source>
</evidence>
<feature type="compositionally biased region" description="Basic and acidic residues" evidence="1">
    <location>
        <begin position="454"/>
        <end position="464"/>
    </location>
</feature>
<reference evidence="4 5" key="1">
    <citation type="submission" date="2024-06" db="EMBL/GenBank/DDBJ databases">
        <title>The Natural Products Discovery Center: Release of the First 8490 Sequenced Strains for Exploring Actinobacteria Biosynthetic Diversity.</title>
        <authorList>
            <person name="Kalkreuter E."/>
            <person name="Kautsar S.A."/>
            <person name="Yang D."/>
            <person name="Bader C.D."/>
            <person name="Teijaro C.N."/>
            <person name="Fluegel L."/>
            <person name="Davis C.M."/>
            <person name="Simpson J.R."/>
            <person name="Lauterbach L."/>
            <person name="Steele A.D."/>
            <person name="Gui C."/>
            <person name="Meng S."/>
            <person name="Li G."/>
            <person name="Viehrig K."/>
            <person name="Ye F."/>
            <person name="Su P."/>
            <person name="Kiefer A.F."/>
            <person name="Nichols A."/>
            <person name="Cepeda A.J."/>
            <person name="Yan W."/>
            <person name="Fan B."/>
            <person name="Jiang Y."/>
            <person name="Adhikari A."/>
            <person name="Zheng C.-J."/>
            <person name="Schuster L."/>
            <person name="Cowan T.M."/>
            <person name="Smanski M.J."/>
            <person name="Chevrette M.G."/>
            <person name="De Carvalho L.P.S."/>
            <person name="Shen B."/>
        </authorList>
    </citation>
    <scope>NUCLEOTIDE SEQUENCE [LARGE SCALE GENOMIC DNA]</scope>
    <source>
        <strain evidence="4 5">NPDC000155</strain>
    </source>
</reference>
<dbReference type="InterPro" id="IPR024465">
    <property type="entry name" value="DUF2399"/>
</dbReference>
<dbReference type="RefSeq" id="WP_190075868.1">
    <property type="nucleotide sequence ID" value="NZ_BNBM01000029.1"/>
</dbReference>
<dbReference type="InterPro" id="IPR024466">
    <property type="entry name" value="CHP02679_N"/>
</dbReference>
<dbReference type="Proteomes" id="UP001486207">
    <property type="component" value="Unassembled WGS sequence"/>
</dbReference>
<evidence type="ECO:0000256" key="1">
    <source>
        <dbReference type="SAM" id="MobiDB-lite"/>
    </source>
</evidence>
<dbReference type="NCBIfam" id="TIGR02679">
    <property type="entry name" value="TIGR02679 family protein"/>
    <property type="match status" value="1"/>
</dbReference>
<feature type="domain" description="DUF2399" evidence="2">
    <location>
        <begin position="278"/>
        <end position="431"/>
    </location>
</feature>
<gene>
    <name evidence="4" type="ORF">ABT384_42410</name>
</gene>
<dbReference type="Pfam" id="PF09664">
    <property type="entry name" value="DUF2399"/>
    <property type="match status" value="1"/>
</dbReference>
<protein>
    <submittedName>
        <fullName evidence="4">TIGR02679 family protein</fullName>
    </submittedName>
</protein>
<dbReference type="Pfam" id="PF11796">
    <property type="entry name" value="DUF3323"/>
    <property type="match status" value="1"/>
</dbReference>
<name>A0ABV1Y5X4_9ACTN</name>
<evidence type="ECO:0000313" key="4">
    <source>
        <dbReference type="EMBL" id="MER7379259.1"/>
    </source>
</evidence>
<feature type="region of interest" description="Disordered" evidence="1">
    <location>
        <begin position="433"/>
        <end position="464"/>
    </location>
</feature>